<reference evidence="2" key="1">
    <citation type="journal article" date="2017" name="Biotechnol. Biofuels">
        <title>Evaluation of environmental bacterial communities as a factor affecting the growth of duckweed Lemna minor.</title>
        <authorList>
            <person name="Ishizawa H."/>
            <person name="Kuroda M."/>
            <person name="Morikawa M."/>
            <person name="Ike M."/>
        </authorList>
    </citation>
    <scope>NUCLEOTIDE SEQUENCE [LARGE SCALE GENOMIC DNA]</scope>
    <source>
        <strain evidence="2">H3</strain>
    </source>
</reference>
<reference evidence="1 2" key="2">
    <citation type="journal article" date="2017" name="Genome Announc.">
        <title>Draft genome sequence of Aquitalea magnusonii strain H3, a plant growth-promoting bacterium of duckweed Lemna minor.</title>
        <authorList>
            <person name="Ishizawa H."/>
            <person name="Kuroda M."/>
            <person name="Ike M."/>
        </authorList>
    </citation>
    <scope>NUCLEOTIDE SEQUENCE [LARGE SCALE GENOMIC DNA]</scope>
    <source>
        <strain evidence="1 2">H3</strain>
    </source>
</reference>
<dbReference type="Proteomes" id="UP000198290">
    <property type="component" value="Chromosome"/>
</dbReference>
<dbReference type="Pfam" id="PF06224">
    <property type="entry name" value="AlkZ-like"/>
    <property type="match status" value="1"/>
</dbReference>
<keyword evidence="2" id="KW-1185">Reference proteome</keyword>
<protein>
    <submittedName>
        <fullName evidence="1">Putative cytoplasmic protein</fullName>
    </submittedName>
</protein>
<dbReference type="STRING" id="332411.VI06_06365"/>
<reference evidence="2" key="3">
    <citation type="journal article" date="2017" name="Plant Physiol. Biochem.">
        <title>Differential oxidative and antioxidative response of duckweed Lemna minor toward plant growth promoting/inhibiting bacteria.</title>
        <authorList>
            <person name="Ishizawa H."/>
            <person name="Kuroda M."/>
            <person name="Morikawa M."/>
            <person name="Ike M."/>
        </authorList>
    </citation>
    <scope>NUCLEOTIDE SEQUENCE [LARGE SCALE GENOMIC DNA]</scope>
    <source>
        <strain evidence="2">H3</strain>
    </source>
</reference>
<evidence type="ECO:0000313" key="2">
    <source>
        <dbReference type="Proteomes" id="UP000198290"/>
    </source>
</evidence>
<dbReference type="RefSeq" id="WP_231959916.1">
    <property type="nucleotide sequence ID" value="NZ_AP018823.1"/>
</dbReference>
<dbReference type="AlphaFoldDB" id="A0A3G9GUH2"/>
<sequence length="409" mass="46934">MTLHLSLTQARLLHLAAQGLHASPRRKATPADVLDAIRRMALLQIDTISVVARSPYLVLFSRLGRYDPRWLDDCLAEGKLFEYWAHEACFVPREDYRLLRHRMLDPTQMGWKYPQRWLEQHQPAVDDLLQTIRTHGPVRSADFKRSGGKGDGWWDWKPEKRHLEVLFTLGQLMVKERRSFQRVYDVAERVMPDWDDARDLPSLQAAQRDMVRNSCRALGVVKAGWVADYYRLRRGKYDALLHQLADEGELIPARIEGWQHDVFVHHSLQAELQQAAAGKLKSSHSAALSPFDPVVWDRKRASELFGFDYRIECYTPAAKRQFGYFVLPLLNRGRLVGRMDAKAHRSQSVFEIKNLYLEPGIRPTAQLCRDLATMLHKLAAWHGTPQLVLQQGPGELAAALQAVGNQPTQ</sequence>
<organism evidence="1 2">
    <name type="scientific">Aquitalea magnusonii</name>
    <dbReference type="NCBI Taxonomy" id="332411"/>
    <lineage>
        <taxon>Bacteria</taxon>
        <taxon>Pseudomonadati</taxon>
        <taxon>Pseudomonadota</taxon>
        <taxon>Betaproteobacteria</taxon>
        <taxon>Neisseriales</taxon>
        <taxon>Chromobacteriaceae</taxon>
        <taxon>Aquitalea</taxon>
    </lineage>
</organism>
<dbReference type="InterPro" id="IPR009351">
    <property type="entry name" value="AlkZ-like"/>
</dbReference>
<name>A0A3G9GUH2_9NEIS</name>
<accession>A0A3G9GUH2</accession>
<proteinExistence type="predicted"/>
<evidence type="ECO:0000313" key="1">
    <source>
        <dbReference type="EMBL" id="BBF87546.1"/>
    </source>
</evidence>
<gene>
    <name evidence="1" type="ORF">DLM_3967</name>
</gene>
<dbReference type="PANTHER" id="PTHR30528">
    <property type="entry name" value="CYTOPLASMIC PROTEIN"/>
    <property type="match status" value="1"/>
</dbReference>
<dbReference type="KEGG" id="amah:DLM_3967"/>
<dbReference type="PANTHER" id="PTHR30528:SF0">
    <property type="entry name" value="CYTOPLASMIC PROTEIN"/>
    <property type="match status" value="1"/>
</dbReference>
<dbReference type="EMBL" id="AP018823">
    <property type="protein sequence ID" value="BBF87546.1"/>
    <property type="molecule type" value="Genomic_DNA"/>
</dbReference>